<dbReference type="EMBL" id="KV448270">
    <property type="protein sequence ID" value="OAX38939.1"/>
    <property type="molecule type" value="Genomic_DNA"/>
</dbReference>
<feature type="domain" description="DUF7918" evidence="2">
    <location>
        <begin position="11"/>
        <end position="199"/>
    </location>
</feature>
<dbReference type="InterPro" id="IPR057678">
    <property type="entry name" value="DUF7918"/>
</dbReference>
<sequence>MLTHRGFSAWIVSENERIREYLVAVDQNANRVSCWIPSEAGKAFSIHWKDEGTNVHSCTFITLDGFLVPGRFLFGEGSASRDGVRTGPNTERPFVFAQSQSSGTSGQSTKDAGTIMLKVKRVQLQESKPADPLQNLPDWSSQGHIGEHCIGYGEEYQTYVQSPTTWKVTPYDEASKRSHVTFVFRYRSRDWLMAQGIISNDDGTAAPVQNHRLAKRRVASAPIAQPITPSPSPTPDPRKLDRISSSLKGAFYPGQGRVRPALNIRTVSARGPGRHDQYPGEGLLDLGPPPDPSRFMQGPYSAFQGLETTAVHPMEPTN</sequence>
<evidence type="ECO:0000313" key="4">
    <source>
        <dbReference type="Proteomes" id="UP000092154"/>
    </source>
</evidence>
<dbReference type="OrthoDB" id="3237202at2759"/>
<keyword evidence="4" id="KW-1185">Reference proteome</keyword>
<organism evidence="3 4">
    <name type="scientific">Rhizopogon vinicolor AM-OR11-026</name>
    <dbReference type="NCBI Taxonomy" id="1314800"/>
    <lineage>
        <taxon>Eukaryota</taxon>
        <taxon>Fungi</taxon>
        <taxon>Dikarya</taxon>
        <taxon>Basidiomycota</taxon>
        <taxon>Agaricomycotina</taxon>
        <taxon>Agaricomycetes</taxon>
        <taxon>Agaricomycetidae</taxon>
        <taxon>Boletales</taxon>
        <taxon>Suillineae</taxon>
        <taxon>Rhizopogonaceae</taxon>
        <taxon>Rhizopogon</taxon>
    </lineage>
</organism>
<evidence type="ECO:0000313" key="3">
    <source>
        <dbReference type="EMBL" id="OAX38939.1"/>
    </source>
</evidence>
<evidence type="ECO:0000259" key="2">
    <source>
        <dbReference type="Pfam" id="PF25534"/>
    </source>
</evidence>
<dbReference type="InParanoid" id="A0A1B7N256"/>
<dbReference type="AlphaFoldDB" id="A0A1B7N256"/>
<feature type="region of interest" description="Disordered" evidence="1">
    <location>
        <begin position="217"/>
        <end position="241"/>
    </location>
</feature>
<evidence type="ECO:0000256" key="1">
    <source>
        <dbReference type="SAM" id="MobiDB-lite"/>
    </source>
</evidence>
<feature type="region of interest" description="Disordered" evidence="1">
    <location>
        <begin position="269"/>
        <end position="294"/>
    </location>
</feature>
<protein>
    <recommendedName>
        <fullName evidence="2">DUF7918 domain-containing protein</fullName>
    </recommendedName>
</protein>
<name>A0A1B7N256_9AGAM</name>
<dbReference type="Pfam" id="PF25534">
    <property type="entry name" value="DUF7918"/>
    <property type="match status" value="1"/>
</dbReference>
<dbReference type="Proteomes" id="UP000092154">
    <property type="component" value="Unassembled WGS sequence"/>
</dbReference>
<accession>A0A1B7N256</accession>
<reference evidence="3 4" key="1">
    <citation type="submission" date="2016-06" db="EMBL/GenBank/DDBJ databases">
        <title>Comparative genomics of the ectomycorrhizal sister species Rhizopogon vinicolor and Rhizopogon vesiculosus (Basidiomycota: Boletales) reveals a divergence of the mating type B locus.</title>
        <authorList>
            <consortium name="DOE Joint Genome Institute"/>
            <person name="Mujic A.B."/>
            <person name="Kuo A."/>
            <person name="Tritt A."/>
            <person name="Lipzen A."/>
            <person name="Chen C."/>
            <person name="Johnson J."/>
            <person name="Sharma A."/>
            <person name="Barry K."/>
            <person name="Grigoriev I.V."/>
            <person name="Spatafora J.W."/>
        </authorList>
    </citation>
    <scope>NUCLEOTIDE SEQUENCE [LARGE SCALE GENOMIC DNA]</scope>
    <source>
        <strain evidence="3 4">AM-OR11-026</strain>
    </source>
</reference>
<gene>
    <name evidence="3" type="ORF">K503DRAFT_717422</name>
</gene>
<proteinExistence type="predicted"/>